<sequence length="101" mass="12075">MSRSNGFRGSPPCLEGKTMGRDPSRFDLAFCHWWPRRRVPLSTRENRLGRNLSRQTFINGCDLPRDITVNLLWPRRRSYCQFDDFKRYRTAMIREVASYTE</sequence>
<gene>
    <name evidence="2" type="ORF">TNIN_16211</name>
</gene>
<reference evidence="2" key="1">
    <citation type="submission" date="2020-08" db="EMBL/GenBank/DDBJ databases">
        <title>Multicomponent nature underlies the extraordinary mechanical properties of spider dragline silk.</title>
        <authorList>
            <person name="Kono N."/>
            <person name="Nakamura H."/>
            <person name="Mori M."/>
            <person name="Yoshida Y."/>
            <person name="Ohtoshi R."/>
            <person name="Malay A.D."/>
            <person name="Moran D.A.P."/>
            <person name="Tomita M."/>
            <person name="Numata K."/>
            <person name="Arakawa K."/>
        </authorList>
    </citation>
    <scope>NUCLEOTIDE SEQUENCE</scope>
</reference>
<protein>
    <submittedName>
        <fullName evidence="2">Uncharacterized protein</fullName>
    </submittedName>
</protein>
<name>A0A8X6WNN2_9ARAC</name>
<evidence type="ECO:0000313" key="3">
    <source>
        <dbReference type="Proteomes" id="UP000886998"/>
    </source>
</evidence>
<feature type="region of interest" description="Disordered" evidence="1">
    <location>
        <begin position="1"/>
        <end position="22"/>
    </location>
</feature>
<accession>A0A8X6WNN2</accession>
<keyword evidence="3" id="KW-1185">Reference proteome</keyword>
<comment type="caution">
    <text evidence="2">The sequence shown here is derived from an EMBL/GenBank/DDBJ whole genome shotgun (WGS) entry which is preliminary data.</text>
</comment>
<dbReference type="AlphaFoldDB" id="A0A8X6WNN2"/>
<evidence type="ECO:0000313" key="2">
    <source>
        <dbReference type="EMBL" id="GFY37767.1"/>
    </source>
</evidence>
<dbReference type="Proteomes" id="UP000886998">
    <property type="component" value="Unassembled WGS sequence"/>
</dbReference>
<proteinExistence type="predicted"/>
<dbReference type="EMBL" id="BMAV01000467">
    <property type="protein sequence ID" value="GFY37767.1"/>
    <property type="molecule type" value="Genomic_DNA"/>
</dbReference>
<evidence type="ECO:0000256" key="1">
    <source>
        <dbReference type="SAM" id="MobiDB-lite"/>
    </source>
</evidence>
<organism evidence="2 3">
    <name type="scientific">Trichonephila inaurata madagascariensis</name>
    <dbReference type="NCBI Taxonomy" id="2747483"/>
    <lineage>
        <taxon>Eukaryota</taxon>
        <taxon>Metazoa</taxon>
        <taxon>Ecdysozoa</taxon>
        <taxon>Arthropoda</taxon>
        <taxon>Chelicerata</taxon>
        <taxon>Arachnida</taxon>
        <taxon>Araneae</taxon>
        <taxon>Araneomorphae</taxon>
        <taxon>Entelegynae</taxon>
        <taxon>Araneoidea</taxon>
        <taxon>Nephilidae</taxon>
        <taxon>Trichonephila</taxon>
        <taxon>Trichonephila inaurata</taxon>
    </lineage>
</organism>